<dbReference type="EMBL" id="CP017556">
    <property type="protein sequence ID" value="AOW04357.1"/>
    <property type="molecule type" value="Genomic_DNA"/>
</dbReference>
<dbReference type="VEuPathDB" id="FungiDB:YALI1_D25664g"/>
<dbReference type="GO" id="GO:0046872">
    <property type="term" value="F:metal ion binding"/>
    <property type="evidence" value="ECO:0007669"/>
    <property type="project" value="UniProtKB-KW"/>
</dbReference>
<keyword evidence="5 9" id="KW-1133">Transmembrane helix</keyword>
<dbReference type="GO" id="GO:0016811">
    <property type="term" value="F:hydrolase activity, acting on carbon-nitrogen (but not peptide) bonds, in linear amides"/>
    <property type="evidence" value="ECO:0007669"/>
    <property type="project" value="InterPro"/>
</dbReference>
<feature type="binding site" evidence="7">
    <location>
        <position position="25"/>
    </location>
    <ligand>
        <name>Ca(2+)</name>
        <dbReference type="ChEBI" id="CHEBI:29108"/>
    </ligand>
</feature>
<dbReference type="GO" id="GO:0046514">
    <property type="term" value="P:ceramide catabolic process"/>
    <property type="evidence" value="ECO:0007669"/>
    <property type="project" value="TreeGrafter"/>
</dbReference>
<feature type="transmembrane region" description="Helical" evidence="9">
    <location>
        <begin position="68"/>
        <end position="88"/>
    </location>
</feature>
<feature type="transmembrane region" description="Helical" evidence="9">
    <location>
        <begin position="181"/>
        <end position="200"/>
    </location>
</feature>
<sequence>MLPGGIPYPPPVDNGYWGPTTSTIDWCEENYVVSKYVAEIMNTTTNAVFMIMALYTIINVYREKHHPTIIFAAIGFFIVGFGSWMFHMTLWYEFQLLDELPMIYATCVPLYIVFSNKKSNHFKTLLGVGIAAGALLLTAIYLHNKNPTFHQAAYGILNFIVIGKSVALTKAYISDQKTKNLFWRLLALGLFSFLFGYFLWNLDIHLCNQWIKIRREVGLPYGLVIEGHAWWHIFTGLGVYIYIVYLCYLQVFLAKRQHLYHFLWWCGFFPHVDLLPEAKSLWNKLGRAPTETEMAEVNSLSGVKRVSSIHAKSSSVNHHN</sequence>
<comment type="similarity">
    <text evidence="2">Belongs to the alkaline ceramidase family.</text>
</comment>
<feature type="transmembrane region" description="Helical" evidence="9">
    <location>
        <begin position="40"/>
        <end position="61"/>
    </location>
</feature>
<name>A0A1H6PUR4_YARLL</name>
<keyword evidence="4" id="KW-0378">Hydrolase</keyword>
<comment type="cofactor">
    <cofactor evidence="8">
        <name>Zn(2+)</name>
        <dbReference type="ChEBI" id="CHEBI:29105"/>
    </cofactor>
</comment>
<keyword evidence="6 9" id="KW-0472">Membrane</keyword>
<evidence type="ECO:0000256" key="3">
    <source>
        <dbReference type="ARBA" id="ARBA00022692"/>
    </source>
</evidence>
<dbReference type="RefSeq" id="XP_503066.1">
    <property type="nucleotide sequence ID" value="XM_503066.1"/>
</dbReference>
<evidence type="ECO:0000256" key="1">
    <source>
        <dbReference type="ARBA" id="ARBA00004141"/>
    </source>
</evidence>
<organism evidence="10 12">
    <name type="scientific">Yarrowia lipolytica</name>
    <name type="common">Candida lipolytica</name>
    <dbReference type="NCBI Taxonomy" id="4952"/>
    <lineage>
        <taxon>Eukaryota</taxon>
        <taxon>Fungi</taxon>
        <taxon>Dikarya</taxon>
        <taxon>Ascomycota</taxon>
        <taxon>Saccharomycotina</taxon>
        <taxon>Dipodascomycetes</taxon>
        <taxon>Dipodascales</taxon>
        <taxon>Dipodascales incertae sedis</taxon>
        <taxon>Yarrowia</taxon>
    </lineage>
</organism>
<dbReference type="Proteomes" id="UP000256601">
    <property type="component" value="Unassembled WGS sequence"/>
</dbReference>
<dbReference type="PANTHER" id="PTHR46187">
    <property type="entry name" value="ALKALINE CERAMIDASE 3"/>
    <property type="match status" value="1"/>
</dbReference>
<dbReference type="Pfam" id="PF05875">
    <property type="entry name" value="Ceramidase"/>
    <property type="match status" value="1"/>
</dbReference>
<evidence type="ECO:0000313" key="10">
    <source>
        <dbReference type="EMBL" id="AOW04357.1"/>
    </source>
</evidence>
<reference evidence="10 12" key="1">
    <citation type="journal article" date="2016" name="PLoS ONE">
        <title>Sequence Assembly of Yarrowia lipolytica Strain W29/CLIB89 Shows Transposable Element Diversity.</title>
        <authorList>
            <person name="Magnan C."/>
            <person name="Yu J."/>
            <person name="Chang I."/>
            <person name="Jahn E."/>
            <person name="Kanomata Y."/>
            <person name="Wu J."/>
            <person name="Zeller M."/>
            <person name="Oakes M."/>
            <person name="Baldi P."/>
            <person name="Sandmeyer S."/>
        </authorList>
    </citation>
    <scope>NUCLEOTIDE SEQUENCE [LARGE SCALE GENOMIC DNA]</scope>
    <source>
        <strain evidence="10">CLIB89</strain>
        <strain evidence="12">CLIB89(W29)</strain>
    </source>
</reference>
<keyword evidence="3 9" id="KW-0812">Transmembrane</keyword>
<feature type="transmembrane region" description="Helical" evidence="9">
    <location>
        <begin position="94"/>
        <end position="113"/>
    </location>
</feature>
<keyword evidence="7" id="KW-0479">Metal-binding</keyword>
<dbReference type="GeneID" id="2911204"/>
<dbReference type="Proteomes" id="UP000182444">
    <property type="component" value="Chromosome 1D"/>
</dbReference>
<feature type="transmembrane region" description="Helical" evidence="9">
    <location>
        <begin position="125"/>
        <end position="143"/>
    </location>
</feature>
<dbReference type="PANTHER" id="PTHR46187:SF3">
    <property type="entry name" value="ALKALINE CERAMIDASE 3"/>
    <property type="match status" value="1"/>
</dbReference>
<dbReference type="GO" id="GO:0005789">
    <property type="term" value="C:endoplasmic reticulum membrane"/>
    <property type="evidence" value="ECO:0007669"/>
    <property type="project" value="TreeGrafter"/>
</dbReference>
<protein>
    <submittedName>
        <fullName evidence="11">Ceramidase</fullName>
    </submittedName>
</protein>
<feature type="transmembrane region" description="Helical" evidence="9">
    <location>
        <begin position="149"/>
        <end position="169"/>
    </location>
</feature>
<feature type="binding site" evidence="8">
    <location>
        <position position="87"/>
    </location>
    <ligand>
        <name>Zn(2+)</name>
        <dbReference type="ChEBI" id="CHEBI:29105"/>
        <note>catalytic</note>
    </ligand>
</feature>
<evidence type="ECO:0000256" key="7">
    <source>
        <dbReference type="PIRSR" id="PIRSR608901-1"/>
    </source>
</evidence>
<keyword evidence="7" id="KW-0106">Calcium</keyword>
<evidence type="ECO:0000256" key="9">
    <source>
        <dbReference type="SAM" id="Phobius"/>
    </source>
</evidence>
<evidence type="ECO:0000256" key="8">
    <source>
        <dbReference type="PIRSR" id="PIRSR608901-2"/>
    </source>
</evidence>
<accession>A0A1H6PUR4</accession>
<gene>
    <name evidence="11" type="ORF">B0I71DRAFT_131294</name>
    <name evidence="10" type="ORF">YALI1_D25664g</name>
</gene>
<dbReference type="eggNOG" id="KOG2329">
    <property type="taxonomic scope" value="Eukaryota"/>
</dbReference>
<feature type="binding site" evidence="7">
    <location>
        <position position="30"/>
    </location>
    <ligand>
        <name>Ca(2+)</name>
        <dbReference type="ChEBI" id="CHEBI:29108"/>
    </ligand>
</feature>
<feature type="binding site" evidence="7">
    <location>
        <position position="26"/>
    </location>
    <ligand>
        <name>Ca(2+)</name>
        <dbReference type="ChEBI" id="CHEBI:29108"/>
    </ligand>
</feature>
<dbReference type="KEGG" id="yli:2911204"/>
<dbReference type="InterPro" id="IPR008901">
    <property type="entry name" value="ACER"/>
</dbReference>
<comment type="subcellular location">
    <subcellularLocation>
        <location evidence="1">Membrane</location>
        <topology evidence="1">Multi-pass membrane protein</topology>
    </subcellularLocation>
</comment>
<evidence type="ECO:0000313" key="11">
    <source>
        <dbReference type="EMBL" id="RDW26197.1"/>
    </source>
</evidence>
<keyword evidence="8" id="KW-0862">Zinc</keyword>
<feature type="binding site" evidence="7">
    <location>
        <position position="28"/>
    </location>
    <ligand>
        <name>Ca(2+)</name>
        <dbReference type="ChEBI" id="CHEBI:29108"/>
    </ligand>
</feature>
<evidence type="ECO:0000256" key="2">
    <source>
        <dbReference type="ARBA" id="ARBA00009780"/>
    </source>
</evidence>
<feature type="binding site" evidence="7">
    <location>
        <position position="39"/>
    </location>
    <ligand>
        <name>Ca(2+)</name>
        <dbReference type="ChEBI" id="CHEBI:29108"/>
    </ligand>
</feature>
<evidence type="ECO:0000256" key="4">
    <source>
        <dbReference type="ARBA" id="ARBA00022801"/>
    </source>
</evidence>
<dbReference type="GO" id="GO:0046513">
    <property type="term" value="P:ceramide biosynthetic process"/>
    <property type="evidence" value="ECO:0007669"/>
    <property type="project" value="TreeGrafter"/>
</dbReference>
<feature type="binding site" evidence="8">
    <location>
        <position position="232"/>
    </location>
    <ligand>
        <name>Zn(2+)</name>
        <dbReference type="ChEBI" id="CHEBI:29105"/>
        <note>catalytic</note>
    </ligand>
</feature>
<evidence type="ECO:0000313" key="13">
    <source>
        <dbReference type="Proteomes" id="UP000256601"/>
    </source>
</evidence>
<evidence type="ECO:0000256" key="6">
    <source>
        <dbReference type="ARBA" id="ARBA00023136"/>
    </source>
</evidence>
<dbReference type="VEuPathDB" id="FungiDB:YALI0_D20262g"/>
<evidence type="ECO:0000256" key="5">
    <source>
        <dbReference type="ARBA" id="ARBA00022989"/>
    </source>
</evidence>
<evidence type="ECO:0000313" key="12">
    <source>
        <dbReference type="Proteomes" id="UP000182444"/>
    </source>
</evidence>
<dbReference type="EMBL" id="KZ858984">
    <property type="protein sequence ID" value="RDW26197.1"/>
    <property type="molecule type" value="Genomic_DNA"/>
</dbReference>
<dbReference type="OrthoDB" id="187171at2759"/>
<feature type="transmembrane region" description="Helical" evidence="9">
    <location>
        <begin position="229"/>
        <end position="253"/>
    </location>
</feature>
<reference evidence="11 13" key="2">
    <citation type="submission" date="2018-07" db="EMBL/GenBank/DDBJ databases">
        <title>Draft Genome Assemblies for Five Robust Yarrowia lipolytica Strains Exhibiting High Lipid Production and Pentose Sugar Utilization and Sugar Alcohol Secretion from Undetoxified Lignocellulosic Biomass Hydrolysates.</title>
        <authorList>
            <consortium name="DOE Joint Genome Institute"/>
            <person name="Walker C."/>
            <person name="Ryu S."/>
            <person name="Na H."/>
            <person name="Zane M."/>
            <person name="LaButti K."/>
            <person name="Lipzen A."/>
            <person name="Haridas S."/>
            <person name="Barry K."/>
            <person name="Grigoriev I.V."/>
            <person name="Quarterman J."/>
            <person name="Slininger P."/>
            <person name="Dien B."/>
            <person name="Trinh C.T."/>
        </authorList>
    </citation>
    <scope>NUCLEOTIDE SEQUENCE [LARGE SCALE GENOMIC DNA]</scope>
    <source>
        <strain evidence="11 13">YB392</strain>
    </source>
</reference>
<proteinExistence type="inferred from homology"/>
<dbReference type="OMA" id="IMFEPLR"/>
<feature type="binding site" evidence="8">
    <location>
        <position position="228"/>
    </location>
    <ligand>
        <name>Zn(2+)</name>
        <dbReference type="ChEBI" id="CHEBI:29105"/>
        <note>catalytic</note>
    </ligand>
</feature>
<dbReference type="AlphaFoldDB" id="A0A1H6PUR4"/>